<feature type="transmembrane region" description="Helical" evidence="8">
    <location>
        <begin position="562"/>
        <end position="583"/>
    </location>
</feature>
<evidence type="ECO:0000256" key="6">
    <source>
        <dbReference type="ARBA" id="ARBA00023136"/>
    </source>
</evidence>
<dbReference type="PROSITE" id="PS50156">
    <property type="entry name" value="SSD"/>
    <property type="match status" value="1"/>
</dbReference>
<dbReference type="Pfam" id="PF03176">
    <property type="entry name" value="MMPL"/>
    <property type="match status" value="2"/>
</dbReference>
<accession>A0ABW0GPZ9</accession>
<comment type="caution">
    <text evidence="10">The sequence shown here is derived from an EMBL/GenBank/DDBJ whole genome shotgun (WGS) entry which is preliminary data.</text>
</comment>
<proteinExistence type="inferred from homology"/>
<feature type="transmembrane region" description="Helical" evidence="8">
    <location>
        <begin position="237"/>
        <end position="257"/>
    </location>
</feature>
<evidence type="ECO:0000256" key="2">
    <source>
        <dbReference type="ARBA" id="ARBA00010157"/>
    </source>
</evidence>
<dbReference type="Gene3D" id="1.20.1640.10">
    <property type="entry name" value="Multidrug efflux transporter AcrB transmembrane domain"/>
    <property type="match status" value="2"/>
</dbReference>
<dbReference type="SUPFAM" id="SSF82866">
    <property type="entry name" value="Multidrug efflux transporter AcrB transmembrane domain"/>
    <property type="match status" value="2"/>
</dbReference>
<feature type="transmembrane region" description="Helical" evidence="8">
    <location>
        <begin position="213"/>
        <end position="231"/>
    </location>
</feature>
<evidence type="ECO:0000256" key="5">
    <source>
        <dbReference type="ARBA" id="ARBA00022989"/>
    </source>
</evidence>
<feature type="transmembrane region" description="Helical" evidence="8">
    <location>
        <begin position="595"/>
        <end position="619"/>
    </location>
</feature>
<protein>
    <submittedName>
        <fullName evidence="10">MMPL family transporter</fullName>
    </submittedName>
</protein>
<evidence type="ECO:0000256" key="7">
    <source>
        <dbReference type="SAM" id="MobiDB-lite"/>
    </source>
</evidence>
<feature type="domain" description="SSD" evidence="9">
    <location>
        <begin position="210"/>
        <end position="335"/>
    </location>
</feature>
<dbReference type="InterPro" id="IPR050545">
    <property type="entry name" value="Mycobact_MmpL"/>
</dbReference>
<feature type="transmembrane region" description="Helical" evidence="8">
    <location>
        <begin position="530"/>
        <end position="550"/>
    </location>
</feature>
<comment type="subcellular location">
    <subcellularLocation>
        <location evidence="1">Cell membrane</location>
        <topology evidence="1">Multi-pass membrane protein</topology>
    </subcellularLocation>
</comment>
<feature type="transmembrane region" description="Helical" evidence="8">
    <location>
        <begin position="186"/>
        <end position="206"/>
    </location>
</feature>
<dbReference type="PANTHER" id="PTHR33406:SF11">
    <property type="entry name" value="MEMBRANE PROTEIN SCO6666-RELATED"/>
    <property type="match status" value="1"/>
</dbReference>
<feature type="transmembrane region" description="Helical" evidence="8">
    <location>
        <begin position="314"/>
        <end position="341"/>
    </location>
</feature>
<dbReference type="InterPro" id="IPR000731">
    <property type="entry name" value="SSD"/>
</dbReference>
<keyword evidence="4 8" id="KW-0812">Transmembrane</keyword>
<feature type="transmembrane region" description="Helical" evidence="8">
    <location>
        <begin position="373"/>
        <end position="393"/>
    </location>
</feature>
<evidence type="ECO:0000256" key="1">
    <source>
        <dbReference type="ARBA" id="ARBA00004651"/>
    </source>
</evidence>
<dbReference type="PANTHER" id="PTHR33406">
    <property type="entry name" value="MEMBRANE PROTEIN MJ1562-RELATED"/>
    <property type="match status" value="1"/>
</dbReference>
<dbReference type="InterPro" id="IPR004869">
    <property type="entry name" value="MMPL_dom"/>
</dbReference>
<feature type="transmembrane region" description="Helical" evidence="8">
    <location>
        <begin position="278"/>
        <end position="302"/>
    </location>
</feature>
<name>A0ABW0GPZ9_9MICO</name>
<dbReference type="Proteomes" id="UP001596122">
    <property type="component" value="Unassembled WGS sequence"/>
</dbReference>
<feature type="transmembrane region" description="Helical" evidence="8">
    <location>
        <begin position="674"/>
        <end position="699"/>
    </location>
</feature>
<dbReference type="RefSeq" id="WP_340271528.1">
    <property type="nucleotide sequence ID" value="NZ_JBBEOG010000012.1"/>
</dbReference>
<keyword evidence="3" id="KW-1003">Cell membrane</keyword>
<sequence length="942" mass="95648">MSSFLYAFGRFAHRRWRAVLLVWLLVVAAAGGAAALLSQGTTTSLSIPGTESQAALDRLDATFPQVSGSSVQLVGVATDGVVDDPAVLEAVAGLVDDLEELDEVSAVASPLAEDGSLLPDASGQVSADGDTLLLTAQLDVGRDAVTPDLTDAVLDLAEANGTPAVTWTAGGDAFGAGTPTLGATELVGLGVAAVVLTLTLGSLLAAGMPILTALVGVGTAMALVFAATAVVDLSSTAPLLAVMIGIAVGIDYALFVLARHRDQLGEGMDPEESAGRAVATAGSAVVFAGLTVMIALAGLAVARIPFLTVMGVTAVLAVAVAVVVALTLLPAITGLLGARLAPRAPRPSRRGRARGPRRPGAVAMRWVRAVTRWPVVTVVVMTVGLLAAAVPALDLRLALPDAGSAERGTPARETYDLLSEEFGPGFNGPLIVTADIVASTDPLGLVEAVAEDVRGLDGVAAVPVATPNAGADTMIVQVVPQGGPASDETRQLVQDLRDLRPAIEAEHGVSIAVTGATAVAIDISDLLMRALLPFVVLVVGLSLVLLAMVFRSVWVPVKAAVGYLLSIGAALGAVVAVYQWGWLEGPLHTVSTGPVISFMPILLLGILFGLAMDYEVFLVSRMREHHVHGEGARTAVRTGFASAGKVVAAAAVIMFAVFAAFVPEGDATLQPIALGLAVGVFVDAFLVRMTLVPAVMTLLGERAWWLPRWLDRLLPSFDVEGEGIAHQLRLADWPAPDAGPGVYAAGLEVRDPRDGASLLDPLTAFAAPGTLLVAEGEHPVARTALALVLAGRTRPSSGDVKVAGAVLPQQAGAVRRAVALVRVVDEPDPVAAVLAGVAGRRPARVVVVENLEHAPGETRQGVVDALAAACRVHGATAVVTVSTAAAARLVLPDDVGVDRVPVAASGPLPSGSGGPAGASSVPPDPSARPAHAAALVAGGTRP</sequence>
<evidence type="ECO:0000313" key="11">
    <source>
        <dbReference type="Proteomes" id="UP001596122"/>
    </source>
</evidence>
<evidence type="ECO:0000256" key="8">
    <source>
        <dbReference type="SAM" id="Phobius"/>
    </source>
</evidence>
<comment type="similarity">
    <text evidence="2">Belongs to the resistance-nodulation-cell division (RND) (TC 2.A.6) family. MmpL subfamily.</text>
</comment>
<reference evidence="11" key="1">
    <citation type="journal article" date="2019" name="Int. J. Syst. Evol. Microbiol.">
        <title>The Global Catalogue of Microorganisms (GCM) 10K type strain sequencing project: providing services to taxonomists for standard genome sequencing and annotation.</title>
        <authorList>
            <consortium name="The Broad Institute Genomics Platform"/>
            <consortium name="The Broad Institute Genome Sequencing Center for Infectious Disease"/>
            <person name="Wu L."/>
            <person name="Ma J."/>
        </authorList>
    </citation>
    <scope>NUCLEOTIDE SEQUENCE [LARGE SCALE GENOMIC DNA]</scope>
    <source>
        <strain evidence="11">CCUG 43114</strain>
    </source>
</reference>
<evidence type="ECO:0000256" key="4">
    <source>
        <dbReference type="ARBA" id="ARBA00022692"/>
    </source>
</evidence>
<keyword evidence="11" id="KW-1185">Reference proteome</keyword>
<feature type="region of interest" description="Disordered" evidence="7">
    <location>
        <begin position="902"/>
        <end position="942"/>
    </location>
</feature>
<evidence type="ECO:0000259" key="9">
    <source>
        <dbReference type="PROSITE" id="PS50156"/>
    </source>
</evidence>
<organism evidence="10 11">
    <name type="scientific">Aquipuribacter nitratireducens</name>
    <dbReference type="NCBI Taxonomy" id="650104"/>
    <lineage>
        <taxon>Bacteria</taxon>
        <taxon>Bacillati</taxon>
        <taxon>Actinomycetota</taxon>
        <taxon>Actinomycetes</taxon>
        <taxon>Micrococcales</taxon>
        <taxon>Intrasporangiaceae</taxon>
        <taxon>Aquipuribacter</taxon>
    </lineage>
</organism>
<dbReference type="EMBL" id="JBHSLD010000011">
    <property type="protein sequence ID" value="MFC5381752.1"/>
    <property type="molecule type" value="Genomic_DNA"/>
</dbReference>
<feature type="transmembrane region" description="Helical" evidence="8">
    <location>
        <begin position="640"/>
        <end position="662"/>
    </location>
</feature>
<keyword evidence="6 8" id="KW-0472">Membrane</keyword>
<evidence type="ECO:0000256" key="3">
    <source>
        <dbReference type="ARBA" id="ARBA00022475"/>
    </source>
</evidence>
<gene>
    <name evidence="10" type="ORF">ACFPJ6_13245</name>
</gene>
<keyword evidence="5 8" id="KW-1133">Transmembrane helix</keyword>
<evidence type="ECO:0000313" key="10">
    <source>
        <dbReference type="EMBL" id="MFC5381752.1"/>
    </source>
</evidence>